<sequence length="39" mass="4644">MLLLLKLEKISGNFQFAELSLIFAELRWKIAEINRFFAE</sequence>
<organism evidence="1 2">
    <name type="scientific">Mesobacillus selenatarsenatis (strain DSM 18680 / JCM 14380 / FERM P-15431 / SF-1)</name>
    <dbReference type="NCBI Taxonomy" id="1321606"/>
    <lineage>
        <taxon>Bacteria</taxon>
        <taxon>Bacillati</taxon>
        <taxon>Bacillota</taxon>
        <taxon>Bacilli</taxon>
        <taxon>Bacillales</taxon>
        <taxon>Bacillaceae</taxon>
        <taxon>Mesobacillus</taxon>
    </lineage>
</organism>
<evidence type="ECO:0000313" key="1">
    <source>
        <dbReference type="EMBL" id="GAM12737.1"/>
    </source>
</evidence>
<proteinExistence type="predicted"/>
<keyword evidence="2" id="KW-1185">Reference proteome</keyword>
<gene>
    <name evidence="1" type="ORF">SAMD00020551_0872</name>
</gene>
<dbReference type="AlphaFoldDB" id="A0A0A8X122"/>
<dbReference type="STRING" id="1321606.SAMD00020551_0872"/>
<dbReference type="EMBL" id="BASE01000017">
    <property type="protein sequence ID" value="GAM12737.1"/>
    <property type="molecule type" value="Genomic_DNA"/>
</dbReference>
<name>A0A0A8X122_MESS1</name>
<accession>A0A0A8X122</accession>
<protein>
    <submittedName>
        <fullName evidence="1">Uncharacterized protein</fullName>
    </submittedName>
</protein>
<comment type="caution">
    <text evidence="1">The sequence shown here is derived from an EMBL/GenBank/DDBJ whole genome shotgun (WGS) entry which is preliminary data.</text>
</comment>
<reference evidence="1 2" key="1">
    <citation type="submission" date="2013-06" db="EMBL/GenBank/DDBJ databases">
        <title>Whole genome shotgun sequence of Bacillus selenatarsenatis SF-1.</title>
        <authorList>
            <person name="Kuroda M."/>
            <person name="Sei K."/>
            <person name="Yamashita M."/>
            <person name="Ike M."/>
        </authorList>
    </citation>
    <scope>NUCLEOTIDE SEQUENCE [LARGE SCALE GENOMIC DNA]</scope>
    <source>
        <strain evidence="1 2">SF-1</strain>
    </source>
</reference>
<dbReference type="Proteomes" id="UP000031014">
    <property type="component" value="Unassembled WGS sequence"/>
</dbReference>
<evidence type="ECO:0000313" key="2">
    <source>
        <dbReference type="Proteomes" id="UP000031014"/>
    </source>
</evidence>